<dbReference type="RefSeq" id="WP_253761367.1">
    <property type="nucleotide sequence ID" value="NZ_JAMZDZ010000001.1"/>
</dbReference>
<evidence type="ECO:0000313" key="3">
    <source>
        <dbReference type="Proteomes" id="UP001595816"/>
    </source>
</evidence>
<dbReference type="Pfam" id="PF00300">
    <property type="entry name" value="His_Phos_1"/>
    <property type="match status" value="1"/>
</dbReference>
<keyword evidence="3" id="KW-1185">Reference proteome</keyword>
<reference evidence="3" key="1">
    <citation type="journal article" date="2019" name="Int. J. Syst. Evol. Microbiol.">
        <title>The Global Catalogue of Microorganisms (GCM) 10K type strain sequencing project: providing services to taxonomists for standard genome sequencing and annotation.</title>
        <authorList>
            <consortium name="The Broad Institute Genomics Platform"/>
            <consortium name="The Broad Institute Genome Sequencing Center for Infectious Disease"/>
            <person name="Wu L."/>
            <person name="Ma J."/>
        </authorList>
    </citation>
    <scope>NUCLEOTIDE SEQUENCE [LARGE SCALE GENOMIC DNA]</scope>
    <source>
        <strain evidence="3">CGMCC 4.7289</strain>
    </source>
</reference>
<keyword evidence="1" id="KW-0378">Hydrolase</keyword>
<dbReference type="PANTHER" id="PTHR46517">
    <property type="entry name" value="FRUCTOSE-2,6-BISPHOSPHATASE TIGAR"/>
    <property type="match status" value="1"/>
</dbReference>
<dbReference type="Gene3D" id="3.40.50.1240">
    <property type="entry name" value="Phosphoglycerate mutase-like"/>
    <property type="match status" value="1"/>
</dbReference>
<dbReference type="InterPro" id="IPR029033">
    <property type="entry name" value="His_PPase_superfam"/>
</dbReference>
<proteinExistence type="predicted"/>
<dbReference type="InterPro" id="IPR013078">
    <property type="entry name" value="His_Pase_superF_clade-1"/>
</dbReference>
<accession>A0ABV8LVM6</accession>
<dbReference type="CDD" id="cd07067">
    <property type="entry name" value="HP_PGM_like"/>
    <property type="match status" value="1"/>
</dbReference>
<dbReference type="SMART" id="SM00855">
    <property type="entry name" value="PGAM"/>
    <property type="match status" value="1"/>
</dbReference>
<name>A0ABV8LVM6_9ACTN</name>
<dbReference type="SUPFAM" id="SSF53254">
    <property type="entry name" value="Phosphoglycerate mutase-like"/>
    <property type="match status" value="1"/>
</dbReference>
<evidence type="ECO:0000256" key="1">
    <source>
        <dbReference type="ARBA" id="ARBA00022801"/>
    </source>
</evidence>
<dbReference type="InterPro" id="IPR051695">
    <property type="entry name" value="Phosphoglycerate_Mutase"/>
</dbReference>
<gene>
    <name evidence="2" type="ORF">ACFOZ4_28055</name>
</gene>
<evidence type="ECO:0000313" key="2">
    <source>
        <dbReference type="EMBL" id="MFC4134483.1"/>
    </source>
</evidence>
<protein>
    <submittedName>
        <fullName evidence="2">Histidine phosphatase family protein</fullName>
    </submittedName>
</protein>
<dbReference type="Proteomes" id="UP001595816">
    <property type="component" value="Unassembled WGS sequence"/>
</dbReference>
<dbReference type="EMBL" id="JBHSAY010000015">
    <property type="protein sequence ID" value="MFC4134483.1"/>
    <property type="molecule type" value="Genomic_DNA"/>
</dbReference>
<comment type="caution">
    <text evidence="2">The sequence shown here is derived from an EMBL/GenBank/DDBJ whole genome shotgun (WGS) entry which is preliminary data.</text>
</comment>
<sequence>MTTLVLARHGRTAWHSPNRYAGRSDIPLDEHGRRQADALASWARSQEFTGLACSTLQRAQATVAPTASLLNMTPVVDARLRELDFGIAEGKTLPEVREIDPAAVDRFVADPVAHHFPGGEDPRDAVARTLTALAELAEGQEKLLVVAHNTLLRLVTCAVLGVPLSEYRRRLPELDPAATVTFRLTGDQYALLAYNVPLAAG</sequence>
<organism evidence="2 3">
    <name type="scientific">Hamadaea flava</name>
    <dbReference type="NCBI Taxonomy" id="1742688"/>
    <lineage>
        <taxon>Bacteria</taxon>
        <taxon>Bacillati</taxon>
        <taxon>Actinomycetota</taxon>
        <taxon>Actinomycetes</taxon>
        <taxon>Micromonosporales</taxon>
        <taxon>Micromonosporaceae</taxon>
        <taxon>Hamadaea</taxon>
    </lineage>
</organism>
<dbReference type="PANTHER" id="PTHR46517:SF1">
    <property type="entry name" value="FRUCTOSE-2,6-BISPHOSPHATASE TIGAR"/>
    <property type="match status" value="1"/>
</dbReference>